<keyword evidence="11 13" id="KW-0676">Redox-active center</keyword>
<dbReference type="SUPFAM" id="SSF55424">
    <property type="entry name" value="FAD/NAD-linked reductases, dimerisation (C-terminal) domain"/>
    <property type="match status" value="1"/>
</dbReference>
<evidence type="ECO:0000256" key="4">
    <source>
        <dbReference type="ARBA" id="ARBA00016961"/>
    </source>
</evidence>
<dbReference type="Proteomes" id="UP000289555">
    <property type="component" value="Chromosome"/>
</dbReference>
<keyword evidence="9 13" id="KW-0520">NAD</keyword>
<keyword evidence="5" id="KW-0963">Cytoplasm</keyword>
<evidence type="ECO:0000259" key="14">
    <source>
        <dbReference type="Pfam" id="PF02852"/>
    </source>
</evidence>
<dbReference type="InterPro" id="IPR004099">
    <property type="entry name" value="Pyr_nucl-diS_OxRdtase_dimer"/>
</dbReference>
<keyword evidence="7 13" id="KW-0274">FAD</keyword>
<evidence type="ECO:0000256" key="1">
    <source>
        <dbReference type="ARBA" id="ARBA00004496"/>
    </source>
</evidence>
<keyword evidence="17" id="KW-1185">Reference proteome</keyword>
<dbReference type="Gene3D" id="3.50.50.60">
    <property type="entry name" value="FAD/NAD(P)-binding domain"/>
    <property type="match status" value="2"/>
</dbReference>
<gene>
    <name evidence="16" type="primary">lpdG</name>
    <name evidence="16" type="ORF">HORIV_18770</name>
</gene>
<protein>
    <recommendedName>
        <fullName evidence="4 13">Dihydrolipoyl dehydrogenase</fullName>
        <ecNumber evidence="3 13">1.8.1.4</ecNumber>
    </recommendedName>
</protein>
<dbReference type="InterPro" id="IPR001100">
    <property type="entry name" value="Pyr_nuc-diS_OxRdtase"/>
</dbReference>
<comment type="similarity">
    <text evidence="2 13">Belongs to the class-I pyridine nucleotide-disulfide oxidoreductase family.</text>
</comment>
<proteinExistence type="inferred from homology"/>
<dbReference type="InterPro" id="IPR006258">
    <property type="entry name" value="Lipoamide_DH"/>
</dbReference>
<evidence type="ECO:0000256" key="2">
    <source>
        <dbReference type="ARBA" id="ARBA00007532"/>
    </source>
</evidence>
<dbReference type="InterPro" id="IPR023753">
    <property type="entry name" value="FAD/NAD-binding_dom"/>
</dbReference>
<evidence type="ECO:0000256" key="12">
    <source>
        <dbReference type="ARBA" id="ARBA00049187"/>
    </source>
</evidence>
<evidence type="ECO:0000256" key="9">
    <source>
        <dbReference type="ARBA" id="ARBA00023027"/>
    </source>
</evidence>
<evidence type="ECO:0000313" key="17">
    <source>
        <dbReference type="Proteomes" id="UP000289555"/>
    </source>
</evidence>
<dbReference type="InterPro" id="IPR012999">
    <property type="entry name" value="Pyr_OxRdtase_I_AS"/>
</dbReference>
<evidence type="ECO:0000256" key="3">
    <source>
        <dbReference type="ARBA" id="ARBA00012608"/>
    </source>
</evidence>
<comment type="catalytic activity">
    <reaction evidence="12 13">
        <text>N(6)-[(R)-dihydrolipoyl]-L-lysyl-[protein] + NAD(+) = N(6)-[(R)-lipoyl]-L-lysyl-[protein] + NADH + H(+)</text>
        <dbReference type="Rhea" id="RHEA:15045"/>
        <dbReference type="Rhea" id="RHEA-COMP:10474"/>
        <dbReference type="Rhea" id="RHEA-COMP:10475"/>
        <dbReference type="ChEBI" id="CHEBI:15378"/>
        <dbReference type="ChEBI" id="CHEBI:57540"/>
        <dbReference type="ChEBI" id="CHEBI:57945"/>
        <dbReference type="ChEBI" id="CHEBI:83099"/>
        <dbReference type="ChEBI" id="CHEBI:83100"/>
        <dbReference type="EC" id="1.8.1.4"/>
    </reaction>
</comment>
<keyword evidence="6 13" id="KW-0285">Flavoprotein</keyword>
<evidence type="ECO:0000256" key="7">
    <source>
        <dbReference type="ARBA" id="ARBA00022827"/>
    </source>
</evidence>
<comment type="subcellular location">
    <subcellularLocation>
        <location evidence="1">Cytoplasm</location>
    </subcellularLocation>
</comment>
<dbReference type="Pfam" id="PF07992">
    <property type="entry name" value="Pyr_redox_2"/>
    <property type="match status" value="1"/>
</dbReference>
<evidence type="ECO:0000259" key="15">
    <source>
        <dbReference type="Pfam" id="PF07992"/>
    </source>
</evidence>
<evidence type="ECO:0000256" key="8">
    <source>
        <dbReference type="ARBA" id="ARBA00023002"/>
    </source>
</evidence>
<dbReference type="InterPro" id="IPR036188">
    <property type="entry name" value="FAD/NAD-bd_sf"/>
</dbReference>
<sequence length="518" mass="54912">MADKFDVIVIGAGPGGYVAAIRAAQMGLKAACIEKWIGKEGNVVHGGTCLNVGCIPSKALLEASHKFVEAKHDFDDMGIQAGDVSMDVTKMMARKDKIVKNLTGGISGLFKANGVTAIEGTGKVVSGKQVEVTDNDGNTTTYDADNIVIAAGSVPVEIPPTPLTEGLIVDSTGALEFTETPKRLGVIGAGIIGLELGSVWNRLGSEVTVLEAMDSFLPMVDTTVAKETQKLLKKQGLDIKLGARVTGSETNGEEVIVKYTDSNGEQEMTFDKLIVCVGRRPYTKGVIADGVSIELDERGFIFVDDQCRTNVPGVYAIGDCVRGPMLAHKASEEGIMVADIIAGHKAEMNYDTIPSVIYTYPEVAWVGMTEQDAKAKGIEVKTGTFPFAASGRAMANNATEGSAKIIADAETDRILGMHIVGQHAGEMIAQGVIAMEFGSSAEDLALTCYAHPTMSEAVHEAALAVDGHAIHMANRKSVNNSVSNNEAPPFKGGANFRLCLNPQRSKERGWPVLLRPFL</sequence>
<evidence type="ECO:0000256" key="6">
    <source>
        <dbReference type="ARBA" id="ARBA00022630"/>
    </source>
</evidence>
<reference evidence="17" key="1">
    <citation type="journal article" date="2019" name="Microbiol. Resour. Announc.">
        <title>Complete Genome Sequence of Halomonas olivaria, a Moderately Halophilic Bacterium Isolated from Olive Processing Effluents, Obtained by Nanopore Sequencing.</title>
        <authorList>
            <person name="Nagata S."/>
            <person name="Ii K.M."/>
            <person name="Tsukimi T."/>
            <person name="Miura M.C."/>
            <person name="Galipon J."/>
            <person name="Arakawa K."/>
        </authorList>
    </citation>
    <scope>NUCLEOTIDE SEQUENCE [LARGE SCALE GENOMIC DNA]</scope>
    <source>
        <strain evidence="17">TYRC17</strain>
    </source>
</reference>
<keyword evidence="8 13" id="KW-0560">Oxidoreductase</keyword>
<dbReference type="PRINTS" id="PR00411">
    <property type="entry name" value="PNDRDTASEI"/>
</dbReference>
<organism evidence="16 17">
    <name type="scientific">Vreelandella olivaria</name>
    <dbReference type="NCBI Taxonomy" id="390919"/>
    <lineage>
        <taxon>Bacteria</taxon>
        <taxon>Pseudomonadati</taxon>
        <taxon>Pseudomonadota</taxon>
        <taxon>Gammaproteobacteria</taxon>
        <taxon>Oceanospirillales</taxon>
        <taxon>Halomonadaceae</taxon>
        <taxon>Vreelandella</taxon>
    </lineage>
</organism>
<dbReference type="Pfam" id="PF02852">
    <property type="entry name" value="Pyr_redox_dim"/>
    <property type="match status" value="1"/>
</dbReference>
<evidence type="ECO:0000256" key="5">
    <source>
        <dbReference type="ARBA" id="ARBA00022490"/>
    </source>
</evidence>
<dbReference type="PIRSF" id="PIRSF000350">
    <property type="entry name" value="Mercury_reductase_MerA"/>
    <property type="match status" value="1"/>
</dbReference>
<dbReference type="PANTHER" id="PTHR22912">
    <property type="entry name" value="DISULFIDE OXIDOREDUCTASE"/>
    <property type="match status" value="1"/>
</dbReference>
<comment type="cofactor">
    <cofactor evidence="13">
        <name>FAD</name>
        <dbReference type="ChEBI" id="CHEBI:57692"/>
    </cofactor>
    <text evidence="13">Binds 1 FAD per subunit.</text>
</comment>
<accession>A0ABM7GG11</accession>
<dbReference type="EC" id="1.8.1.4" evidence="3 13"/>
<dbReference type="InterPro" id="IPR050151">
    <property type="entry name" value="Class-I_Pyr_Nuc-Dis_Oxidored"/>
</dbReference>
<feature type="domain" description="Pyridine nucleotide-disulphide oxidoreductase dimerisation" evidence="14">
    <location>
        <begin position="353"/>
        <end position="462"/>
    </location>
</feature>
<evidence type="ECO:0000256" key="10">
    <source>
        <dbReference type="ARBA" id="ARBA00023157"/>
    </source>
</evidence>
<dbReference type="PRINTS" id="PR00368">
    <property type="entry name" value="FADPNR"/>
</dbReference>
<dbReference type="Gene3D" id="3.30.390.30">
    <property type="match status" value="1"/>
</dbReference>
<dbReference type="EMBL" id="AP019416">
    <property type="protein sequence ID" value="BBI49456.1"/>
    <property type="molecule type" value="Genomic_DNA"/>
</dbReference>
<feature type="domain" description="FAD/NAD(P)-binding" evidence="15">
    <location>
        <begin position="5"/>
        <end position="334"/>
    </location>
</feature>
<evidence type="ECO:0000256" key="11">
    <source>
        <dbReference type="ARBA" id="ARBA00023284"/>
    </source>
</evidence>
<dbReference type="SUPFAM" id="SSF51905">
    <property type="entry name" value="FAD/NAD(P)-binding domain"/>
    <property type="match status" value="1"/>
</dbReference>
<evidence type="ECO:0000313" key="16">
    <source>
        <dbReference type="EMBL" id="BBI49456.1"/>
    </source>
</evidence>
<comment type="miscellaneous">
    <text evidence="13">The active site is a redox-active disulfide bond.</text>
</comment>
<dbReference type="PANTHER" id="PTHR22912:SF224">
    <property type="entry name" value="DIHYDROLIPOYL DEHYDROGENASE"/>
    <property type="match status" value="1"/>
</dbReference>
<dbReference type="InterPro" id="IPR016156">
    <property type="entry name" value="FAD/NAD-linked_Rdtase_dimer_sf"/>
</dbReference>
<keyword evidence="10" id="KW-1015">Disulfide bond</keyword>
<dbReference type="NCBIfam" id="TIGR01350">
    <property type="entry name" value="lipoamide_DH"/>
    <property type="match status" value="1"/>
</dbReference>
<name>A0ABM7GG11_9GAMM</name>
<dbReference type="PROSITE" id="PS00076">
    <property type="entry name" value="PYRIDINE_REDOX_1"/>
    <property type="match status" value="1"/>
</dbReference>
<evidence type="ECO:0000256" key="13">
    <source>
        <dbReference type="RuleBase" id="RU003692"/>
    </source>
</evidence>